<organism evidence="2 3">
    <name type="scientific">Pararge aegeria aegeria</name>
    <dbReference type="NCBI Taxonomy" id="348720"/>
    <lineage>
        <taxon>Eukaryota</taxon>
        <taxon>Metazoa</taxon>
        <taxon>Ecdysozoa</taxon>
        <taxon>Arthropoda</taxon>
        <taxon>Hexapoda</taxon>
        <taxon>Insecta</taxon>
        <taxon>Pterygota</taxon>
        <taxon>Neoptera</taxon>
        <taxon>Endopterygota</taxon>
        <taxon>Lepidoptera</taxon>
        <taxon>Glossata</taxon>
        <taxon>Ditrysia</taxon>
        <taxon>Papilionoidea</taxon>
        <taxon>Nymphalidae</taxon>
        <taxon>Satyrinae</taxon>
        <taxon>Satyrini</taxon>
        <taxon>Parargina</taxon>
        <taxon>Pararge</taxon>
    </lineage>
</organism>
<proteinExistence type="predicted"/>
<dbReference type="AlphaFoldDB" id="A0A8S4QKL6"/>
<reference evidence="2" key="1">
    <citation type="submission" date="2022-03" db="EMBL/GenBank/DDBJ databases">
        <authorList>
            <person name="Lindestad O."/>
        </authorList>
    </citation>
    <scope>NUCLEOTIDE SEQUENCE</scope>
</reference>
<evidence type="ECO:0000313" key="3">
    <source>
        <dbReference type="Proteomes" id="UP000838756"/>
    </source>
</evidence>
<evidence type="ECO:0000259" key="1">
    <source>
        <dbReference type="Pfam" id="PF09409"/>
    </source>
</evidence>
<dbReference type="OrthoDB" id="49605at2759"/>
<dbReference type="EMBL" id="CAKXAJ010009707">
    <property type="protein sequence ID" value="CAH2211267.1"/>
    <property type="molecule type" value="Genomic_DNA"/>
</dbReference>
<sequence>MSNRAFCERVQPIEGAMDLLIAAGFSQQKVTNADGVEEDFLVFNKENVPSVESLTVSLEFGIGDVFGLVVPELPSVHTSTL</sequence>
<dbReference type="Pfam" id="PF09409">
    <property type="entry name" value="PUB"/>
    <property type="match status" value="1"/>
</dbReference>
<dbReference type="Proteomes" id="UP000838756">
    <property type="component" value="Unassembled WGS sequence"/>
</dbReference>
<name>A0A8S4QKL6_9NEOP</name>
<feature type="domain" description="PUB" evidence="1">
    <location>
        <begin position="1"/>
        <end position="54"/>
    </location>
</feature>
<comment type="caution">
    <text evidence="2">The sequence shown here is derived from an EMBL/GenBank/DDBJ whole genome shotgun (WGS) entry which is preliminary data.</text>
</comment>
<gene>
    <name evidence="2" type="primary">jg1150</name>
    <name evidence="2" type="ORF">PAEG_LOCUS3098</name>
</gene>
<dbReference type="InterPro" id="IPR036339">
    <property type="entry name" value="PUB-like_dom_sf"/>
</dbReference>
<protein>
    <submittedName>
        <fullName evidence="2">Jg1150 protein</fullName>
    </submittedName>
</protein>
<evidence type="ECO:0000313" key="2">
    <source>
        <dbReference type="EMBL" id="CAH2211267.1"/>
    </source>
</evidence>
<accession>A0A8S4QKL6</accession>
<dbReference type="Gene3D" id="1.20.58.2190">
    <property type="match status" value="1"/>
</dbReference>
<dbReference type="SUPFAM" id="SSF143503">
    <property type="entry name" value="PUG domain-like"/>
    <property type="match status" value="1"/>
</dbReference>
<dbReference type="InterPro" id="IPR018997">
    <property type="entry name" value="PUB_domain"/>
</dbReference>
<keyword evidence="3" id="KW-1185">Reference proteome</keyword>